<evidence type="ECO:0000256" key="5">
    <source>
        <dbReference type="ARBA" id="ARBA00023136"/>
    </source>
</evidence>
<evidence type="ECO:0000313" key="11">
    <source>
        <dbReference type="Proteomes" id="UP001249851"/>
    </source>
</evidence>
<dbReference type="AlphaFoldDB" id="A0AAD9QE77"/>
<keyword evidence="6 10" id="KW-0675">Receptor</keyword>
<keyword evidence="4" id="KW-0297">G-protein coupled receptor</keyword>
<organism evidence="10 11">
    <name type="scientific">Acropora cervicornis</name>
    <name type="common">Staghorn coral</name>
    <dbReference type="NCBI Taxonomy" id="6130"/>
    <lineage>
        <taxon>Eukaryota</taxon>
        <taxon>Metazoa</taxon>
        <taxon>Cnidaria</taxon>
        <taxon>Anthozoa</taxon>
        <taxon>Hexacorallia</taxon>
        <taxon>Scleractinia</taxon>
        <taxon>Astrocoeniina</taxon>
        <taxon>Acroporidae</taxon>
        <taxon>Acropora</taxon>
    </lineage>
</organism>
<dbReference type="GO" id="GO:0016020">
    <property type="term" value="C:membrane"/>
    <property type="evidence" value="ECO:0007669"/>
    <property type="project" value="UniProtKB-SubCell"/>
</dbReference>
<evidence type="ECO:0000256" key="3">
    <source>
        <dbReference type="ARBA" id="ARBA00022989"/>
    </source>
</evidence>
<dbReference type="PRINTS" id="PR00237">
    <property type="entry name" value="GPCRRHODOPSN"/>
</dbReference>
<protein>
    <submittedName>
        <fullName evidence="10">Visual pigment-like receptor peropsin</fullName>
    </submittedName>
</protein>
<dbReference type="Pfam" id="PF00001">
    <property type="entry name" value="7tm_1"/>
    <property type="match status" value="1"/>
</dbReference>
<feature type="domain" description="G-protein coupled receptors family 1 profile" evidence="9">
    <location>
        <begin position="16"/>
        <end position="274"/>
    </location>
</feature>
<feature type="transmembrane region" description="Helical" evidence="8">
    <location>
        <begin position="160"/>
        <end position="189"/>
    </location>
</feature>
<dbReference type="EMBL" id="JARQWQ010000039">
    <property type="protein sequence ID" value="KAK2559694.1"/>
    <property type="molecule type" value="Genomic_DNA"/>
</dbReference>
<keyword evidence="7" id="KW-0807">Transducer</keyword>
<comment type="caution">
    <text evidence="10">The sequence shown here is derived from an EMBL/GenBank/DDBJ whole genome shotgun (WGS) entry which is preliminary data.</text>
</comment>
<name>A0AAD9QE77_ACRCE</name>
<dbReference type="InterPro" id="IPR050125">
    <property type="entry name" value="GPCR_opsins"/>
</dbReference>
<dbReference type="Gene3D" id="1.20.1070.10">
    <property type="entry name" value="Rhodopsin 7-helix transmembrane proteins"/>
    <property type="match status" value="1"/>
</dbReference>
<gene>
    <name evidence="10" type="ORF">P5673_017782</name>
</gene>
<evidence type="ECO:0000256" key="8">
    <source>
        <dbReference type="SAM" id="Phobius"/>
    </source>
</evidence>
<dbReference type="GO" id="GO:0004930">
    <property type="term" value="F:G protein-coupled receptor activity"/>
    <property type="evidence" value="ECO:0007669"/>
    <property type="project" value="UniProtKB-KW"/>
</dbReference>
<feature type="transmembrane region" description="Helical" evidence="8">
    <location>
        <begin position="6"/>
        <end position="25"/>
    </location>
</feature>
<evidence type="ECO:0000256" key="7">
    <source>
        <dbReference type="ARBA" id="ARBA00023224"/>
    </source>
</evidence>
<keyword evidence="2 8" id="KW-0812">Transmembrane</keyword>
<evidence type="ECO:0000259" key="9">
    <source>
        <dbReference type="PROSITE" id="PS50262"/>
    </source>
</evidence>
<dbReference type="SUPFAM" id="SSF81321">
    <property type="entry name" value="Family A G protein-coupled receptor-like"/>
    <property type="match status" value="1"/>
</dbReference>
<keyword evidence="11" id="KW-1185">Reference proteome</keyword>
<feature type="transmembrane region" description="Helical" evidence="8">
    <location>
        <begin position="117"/>
        <end position="140"/>
    </location>
</feature>
<keyword evidence="3 8" id="KW-1133">Transmembrane helix</keyword>
<evidence type="ECO:0000256" key="6">
    <source>
        <dbReference type="ARBA" id="ARBA00023170"/>
    </source>
</evidence>
<evidence type="ECO:0000256" key="2">
    <source>
        <dbReference type="ARBA" id="ARBA00022692"/>
    </source>
</evidence>
<reference evidence="10" key="1">
    <citation type="journal article" date="2023" name="G3 (Bethesda)">
        <title>Whole genome assembly and annotation of the endangered Caribbean coral Acropora cervicornis.</title>
        <authorList>
            <person name="Selwyn J.D."/>
            <person name="Vollmer S.V."/>
        </authorList>
    </citation>
    <scope>NUCLEOTIDE SEQUENCE</scope>
    <source>
        <strain evidence="10">K2</strain>
    </source>
</reference>
<evidence type="ECO:0000256" key="1">
    <source>
        <dbReference type="ARBA" id="ARBA00004141"/>
    </source>
</evidence>
<proteinExistence type="predicted"/>
<dbReference type="Proteomes" id="UP001249851">
    <property type="component" value="Unassembled WGS sequence"/>
</dbReference>
<dbReference type="InterPro" id="IPR017452">
    <property type="entry name" value="GPCR_Rhodpsn_7TM"/>
</dbReference>
<reference evidence="10" key="2">
    <citation type="journal article" date="2023" name="Science">
        <title>Genomic signatures of disease resistance in endangered staghorn corals.</title>
        <authorList>
            <person name="Vollmer S.V."/>
            <person name="Selwyn J.D."/>
            <person name="Despard B.A."/>
            <person name="Roesel C.L."/>
        </authorList>
    </citation>
    <scope>NUCLEOTIDE SEQUENCE</scope>
    <source>
        <strain evidence="10">K2</strain>
    </source>
</reference>
<feature type="transmembrane region" description="Helical" evidence="8">
    <location>
        <begin position="46"/>
        <end position="68"/>
    </location>
</feature>
<keyword evidence="5 8" id="KW-0472">Membrane</keyword>
<dbReference type="InterPro" id="IPR000276">
    <property type="entry name" value="GPCR_Rhodpsn"/>
</dbReference>
<dbReference type="PROSITE" id="PS50262">
    <property type="entry name" value="G_PROTEIN_RECEP_F1_2"/>
    <property type="match status" value="1"/>
</dbReference>
<dbReference type="CDD" id="cd14969">
    <property type="entry name" value="7tmA_Opsins_type2_animals"/>
    <property type="match status" value="1"/>
</dbReference>
<feature type="transmembrane region" description="Helical" evidence="8">
    <location>
        <begin position="222"/>
        <end position="241"/>
    </location>
</feature>
<comment type="subcellular location">
    <subcellularLocation>
        <location evidence="1">Membrane</location>
        <topology evidence="1">Multi-pass membrane protein</topology>
    </subcellularLocation>
</comment>
<evidence type="ECO:0000256" key="4">
    <source>
        <dbReference type="ARBA" id="ARBA00023040"/>
    </source>
</evidence>
<evidence type="ECO:0000313" key="10">
    <source>
        <dbReference type="EMBL" id="KAK2559694.1"/>
    </source>
</evidence>
<accession>A0AAD9QE77</accession>
<sequence>MSAVFYGLLAAGTVFLNVIVILTFFKVRALLIPASFPILSLAMADVFLASAVMPLGIASCASGHWIFGAVGCKWYAFMHTTVGLSSILHHAVLALERCLTIFEPMKKHFDRHTMTRTLAFLWTLVSLWSLCPILGWSAYVPEGTGTICSIEWHSKNSLDVIFVVSTFVFFCFVPFVFIAVCYTAIAFHLRKVSKTAKRTWGKNSQITKDGVIVKRKAVTHGAIMVTTVMITWLPYAMVAFYTLLGFEKVKLSALVYTITSIFAKTSTLVNPIICFFWYRRFREGTKKLCNRVMDFFLRKHRRASNTSQSSKIIWYNGKTIAFRRSVVDSCTTRTQNDRGRSS</sequence>
<dbReference type="PANTHER" id="PTHR24240">
    <property type="entry name" value="OPSIN"/>
    <property type="match status" value="1"/>
</dbReference>
<feature type="transmembrane region" description="Helical" evidence="8">
    <location>
        <begin position="253"/>
        <end position="278"/>
    </location>
</feature>